<dbReference type="Pfam" id="PF03527">
    <property type="entry name" value="RHS"/>
    <property type="match status" value="1"/>
</dbReference>
<sequence length="56" mass="6633">MLLEEKPRAACTYTNPVAMHRWRVWEGEAENKGYYYHADQIFTPLEMTDADGQIVW</sequence>
<name>A0A2K4WI30_9PSED</name>
<dbReference type="InterPro" id="IPR001826">
    <property type="entry name" value="RHS"/>
</dbReference>
<gene>
    <name evidence="2" type="ORF">CFBP6411_04206</name>
</gene>
<dbReference type="Proteomes" id="UP000238093">
    <property type="component" value="Chromosome I"/>
</dbReference>
<evidence type="ECO:0000313" key="2">
    <source>
        <dbReference type="EMBL" id="SOS35563.1"/>
    </source>
</evidence>
<evidence type="ECO:0000313" key="3">
    <source>
        <dbReference type="Proteomes" id="UP000238093"/>
    </source>
</evidence>
<dbReference type="EMBL" id="LT963408">
    <property type="protein sequence ID" value="SOS35563.1"/>
    <property type="molecule type" value="Genomic_DNA"/>
</dbReference>
<organism evidence="2 3">
    <name type="scientific">Pseudomonas syringae group genomosp. 3</name>
    <dbReference type="NCBI Taxonomy" id="251701"/>
    <lineage>
        <taxon>Bacteria</taxon>
        <taxon>Pseudomonadati</taxon>
        <taxon>Pseudomonadota</taxon>
        <taxon>Gammaproteobacteria</taxon>
        <taxon>Pseudomonadales</taxon>
        <taxon>Pseudomonadaceae</taxon>
        <taxon>Pseudomonas</taxon>
    </lineage>
</organism>
<evidence type="ECO:0000259" key="1">
    <source>
        <dbReference type="Pfam" id="PF03527"/>
    </source>
</evidence>
<accession>A0A2K4WI30</accession>
<dbReference type="AlphaFoldDB" id="A0A2K4WI30"/>
<feature type="domain" description="RHS protein conserved region" evidence="1">
    <location>
        <begin position="34"/>
        <end position="56"/>
    </location>
</feature>
<protein>
    <recommendedName>
        <fullName evidence="1">RHS protein conserved region domain-containing protein</fullName>
    </recommendedName>
</protein>
<proteinExistence type="predicted"/>
<reference evidence="2 3" key="1">
    <citation type="submission" date="2017-11" db="EMBL/GenBank/DDBJ databases">
        <authorList>
            <person name="Han C.G."/>
        </authorList>
    </citation>
    <scope>NUCLEOTIDE SEQUENCE [LARGE SCALE GENOMIC DNA]</scope>
    <source>
        <strain evidence="2">CFBP6411</strain>
    </source>
</reference>